<dbReference type="EMBL" id="ADLN01000055">
    <property type="protein sequence ID" value="EHI59537.1"/>
    <property type="molecule type" value="Genomic_DNA"/>
</dbReference>
<dbReference type="Pfam" id="PF18765">
    <property type="entry name" value="Polbeta"/>
    <property type="match status" value="1"/>
</dbReference>
<evidence type="ECO:0000313" key="2">
    <source>
        <dbReference type="EMBL" id="EHI59537.1"/>
    </source>
</evidence>
<reference evidence="2 3" key="1">
    <citation type="submission" date="2011-08" db="EMBL/GenBank/DDBJ databases">
        <title>The Genome Sequence of Clostridium hathewayi WAL-18680.</title>
        <authorList>
            <consortium name="The Broad Institute Genome Sequencing Platform"/>
            <person name="Earl A."/>
            <person name="Ward D."/>
            <person name="Feldgarden M."/>
            <person name="Gevers D."/>
            <person name="Finegold S.M."/>
            <person name="Summanen P.H."/>
            <person name="Molitoris D.R."/>
            <person name="Song M."/>
            <person name="Daigneault M."/>
            <person name="Allen-Vercoe E."/>
            <person name="Young S.K."/>
            <person name="Zeng Q."/>
            <person name="Gargeya S."/>
            <person name="Fitzgerald M."/>
            <person name="Haas B."/>
            <person name="Abouelleil A."/>
            <person name="Alvarado L."/>
            <person name="Arachchi H.M."/>
            <person name="Berlin A."/>
            <person name="Brown A."/>
            <person name="Chapman S.B."/>
            <person name="Chen Z."/>
            <person name="Dunbar C."/>
            <person name="Freedman E."/>
            <person name="Gearin G."/>
            <person name="Gellesch M."/>
            <person name="Goldberg J."/>
            <person name="Griggs A."/>
            <person name="Gujja S."/>
            <person name="Heiman D."/>
            <person name="Howarth C."/>
            <person name="Larson L."/>
            <person name="Lui A."/>
            <person name="MacDonald P.J.P."/>
            <person name="Montmayeur A."/>
            <person name="Murphy C."/>
            <person name="Neiman D."/>
            <person name="Pearson M."/>
            <person name="Priest M."/>
            <person name="Roberts A."/>
            <person name="Saif S."/>
            <person name="Shea T."/>
            <person name="Shenoy N."/>
            <person name="Sisk P."/>
            <person name="Stolte C."/>
            <person name="Sykes S."/>
            <person name="Wortman J."/>
            <person name="Nusbaum C."/>
            <person name="Birren B."/>
        </authorList>
    </citation>
    <scope>NUCLEOTIDE SEQUENCE [LARGE SCALE GENOMIC DNA]</scope>
    <source>
        <strain evidence="2 3">WAL-18680</strain>
    </source>
</reference>
<evidence type="ECO:0000259" key="1">
    <source>
        <dbReference type="Pfam" id="PF18765"/>
    </source>
</evidence>
<dbReference type="CDD" id="cd05403">
    <property type="entry name" value="NT_KNTase_like"/>
    <property type="match status" value="1"/>
</dbReference>
<keyword evidence="3" id="KW-1185">Reference proteome</keyword>
<dbReference type="PANTHER" id="PTHR43852">
    <property type="entry name" value="NUCLEOTIDYLTRANSFERASE"/>
    <property type="match status" value="1"/>
</dbReference>
<proteinExistence type="predicted"/>
<dbReference type="Gene3D" id="3.30.460.10">
    <property type="entry name" value="Beta Polymerase, domain 2"/>
    <property type="match status" value="1"/>
</dbReference>
<dbReference type="AlphaFoldDB" id="G5IG75"/>
<gene>
    <name evidence="2" type="ORF">HMPREF9473_02503</name>
</gene>
<dbReference type="InterPro" id="IPR052930">
    <property type="entry name" value="TA_antitoxin_MntA"/>
</dbReference>
<dbReference type="PANTHER" id="PTHR43852:SF3">
    <property type="entry name" value="NUCLEOTIDYLTRANSFERASE"/>
    <property type="match status" value="1"/>
</dbReference>
<dbReference type="InterPro" id="IPR043519">
    <property type="entry name" value="NT_sf"/>
</dbReference>
<dbReference type="InterPro" id="IPR041633">
    <property type="entry name" value="Polbeta"/>
</dbReference>
<comment type="caution">
    <text evidence="2">The sequence shown here is derived from an EMBL/GenBank/DDBJ whole genome shotgun (WGS) entry which is preliminary data.</text>
</comment>
<evidence type="ECO:0000313" key="3">
    <source>
        <dbReference type="Proteomes" id="UP000005384"/>
    </source>
</evidence>
<name>G5IG75_9FIRM</name>
<accession>G5IG75</accession>
<dbReference type="Proteomes" id="UP000005384">
    <property type="component" value="Unassembled WGS sequence"/>
</dbReference>
<organism evidence="2 3">
    <name type="scientific">Hungatella hathewayi WAL-18680</name>
    <dbReference type="NCBI Taxonomy" id="742737"/>
    <lineage>
        <taxon>Bacteria</taxon>
        <taxon>Bacillati</taxon>
        <taxon>Bacillota</taxon>
        <taxon>Clostridia</taxon>
        <taxon>Lachnospirales</taxon>
        <taxon>Lachnospiraceae</taxon>
        <taxon>Hungatella</taxon>
    </lineage>
</organism>
<dbReference type="SUPFAM" id="SSF81301">
    <property type="entry name" value="Nucleotidyltransferase"/>
    <property type="match status" value="1"/>
</dbReference>
<dbReference type="RefSeq" id="WP_006780482.1">
    <property type="nucleotide sequence ID" value="NZ_CP040506.1"/>
</dbReference>
<feature type="domain" description="Polymerase beta nucleotidyltransferase" evidence="1">
    <location>
        <begin position="6"/>
        <end position="92"/>
    </location>
</feature>
<dbReference type="OrthoDB" id="9803106at2"/>
<dbReference type="PATRIC" id="fig|742737.3.peg.2520"/>
<sequence>MERIYEEIAKIGRRNRVQKIVLFGSRARNTNHEKSDIDIAVYGCDDFEQFQHEVEEQTWTLLQYDIIDMEQDGISEELKQEIKKDGVILYEKI</sequence>
<dbReference type="HOGENOM" id="CLU_130257_5_0_9"/>
<protein>
    <recommendedName>
        <fullName evidence="1">Polymerase beta nucleotidyltransferase domain-containing protein</fullName>
    </recommendedName>
</protein>